<dbReference type="FunFam" id="3.10.50.40:FF:000006">
    <property type="entry name" value="Peptidyl-prolyl cis-trans isomerase"/>
    <property type="match status" value="1"/>
</dbReference>
<dbReference type="PANTHER" id="PTHR43811:SF19">
    <property type="entry name" value="39 KDA FK506-BINDING NUCLEAR PROTEIN"/>
    <property type="match status" value="1"/>
</dbReference>
<sequence length="246" mass="26645">MRLVTKMSLVAVAVITLAACQKEAEQKPAALDTDEAKQSYSLGVSVGRYLDSTLDEYNKMGLSLDSALILRGVQDAIADKTALTEEEVQTMMTALEEQFREKQAAVMEAEAAQAIAAGKTYLEENAKKEGVKVTESGLQYEVLQAADGAKPAATDTVKVHYVGTLTDGTKFDSSLDRGEPAQFPLNRVIPGWTEGVQLMNVGSKFKFTIPSELAYGERDMGVIKPNSVLVFEVELLEIVSAETVEQ</sequence>
<dbReference type="NCBIfam" id="NF008150">
    <property type="entry name" value="PRK10902.1"/>
    <property type="match status" value="1"/>
</dbReference>
<evidence type="ECO:0000256" key="3">
    <source>
        <dbReference type="ARBA" id="ARBA00023110"/>
    </source>
</evidence>
<dbReference type="STRING" id="173990.SAMN05660691_00651"/>
<dbReference type="SUPFAM" id="SSF54534">
    <property type="entry name" value="FKBP-like"/>
    <property type="match status" value="1"/>
</dbReference>
<dbReference type="AlphaFoldDB" id="A0A1H6JYZ3"/>
<gene>
    <name evidence="8" type="ORF">SAMN05660691_00651</name>
</gene>
<dbReference type="RefSeq" id="WP_092790177.1">
    <property type="nucleotide sequence ID" value="NZ_FNXF01000002.1"/>
</dbReference>
<dbReference type="Gene3D" id="1.10.287.460">
    <property type="entry name" value="Peptidyl-prolyl cis-trans isomerase, FKBP-type, N-terminal domain"/>
    <property type="match status" value="1"/>
</dbReference>
<accession>A0A1H6JYZ3</accession>
<dbReference type="InterPro" id="IPR000774">
    <property type="entry name" value="PPIase_FKBP_N"/>
</dbReference>
<reference evidence="9" key="1">
    <citation type="submission" date="2016-10" db="EMBL/GenBank/DDBJ databases">
        <authorList>
            <person name="Varghese N."/>
            <person name="Submissions S."/>
        </authorList>
    </citation>
    <scope>NUCLEOTIDE SEQUENCE [LARGE SCALE GENOMIC DNA]</scope>
    <source>
        <strain evidence="9">DSM 17616</strain>
    </source>
</reference>
<dbReference type="OrthoDB" id="9814548at2"/>
<dbReference type="Proteomes" id="UP000199371">
    <property type="component" value="Unassembled WGS sequence"/>
</dbReference>
<dbReference type="Gene3D" id="3.10.50.40">
    <property type="match status" value="1"/>
</dbReference>
<protein>
    <recommendedName>
        <fullName evidence="6">Peptidyl-prolyl cis-trans isomerase</fullName>
        <ecNumber evidence="6">5.2.1.8</ecNumber>
    </recommendedName>
</protein>
<evidence type="ECO:0000313" key="9">
    <source>
        <dbReference type="Proteomes" id="UP000199371"/>
    </source>
</evidence>
<dbReference type="InterPro" id="IPR036944">
    <property type="entry name" value="PPIase_FKBP_N_sf"/>
</dbReference>
<evidence type="ECO:0000259" key="7">
    <source>
        <dbReference type="PROSITE" id="PS50059"/>
    </source>
</evidence>
<keyword evidence="4 5" id="KW-0413">Isomerase</keyword>
<dbReference type="InterPro" id="IPR001179">
    <property type="entry name" value="PPIase_FKBP_dom"/>
</dbReference>
<keyword evidence="9" id="KW-1185">Reference proteome</keyword>
<evidence type="ECO:0000256" key="6">
    <source>
        <dbReference type="RuleBase" id="RU003915"/>
    </source>
</evidence>
<evidence type="ECO:0000313" key="8">
    <source>
        <dbReference type="EMBL" id="SEH65234.1"/>
    </source>
</evidence>
<evidence type="ECO:0000256" key="1">
    <source>
        <dbReference type="ARBA" id="ARBA00000971"/>
    </source>
</evidence>
<dbReference type="PANTHER" id="PTHR43811">
    <property type="entry name" value="FKBP-TYPE PEPTIDYL-PROLYL CIS-TRANS ISOMERASE FKPA"/>
    <property type="match status" value="1"/>
</dbReference>
<organism evidence="8 9">
    <name type="scientific">Rheinheimera pacifica</name>
    <dbReference type="NCBI Taxonomy" id="173990"/>
    <lineage>
        <taxon>Bacteria</taxon>
        <taxon>Pseudomonadati</taxon>
        <taxon>Pseudomonadota</taxon>
        <taxon>Gammaproteobacteria</taxon>
        <taxon>Chromatiales</taxon>
        <taxon>Chromatiaceae</taxon>
        <taxon>Rheinheimera</taxon>
    </lineage>
</organism>
<evidence type="ECO:0000256" key="4">
    <source>
        <dbReference type="ARBA" id="ARBA00023235"/>
    </source>
</evidence>
<dbReference type="EMBL" id="FNXF01000002">
    <property type="protein sequence ID" value="SEH65234.1"/>
    <property type="molecule type" value="Genomic_DNA"/>
</dbReference>
<dbReference type="NCBIfam" id="NF008602">
    <property type="entry name" value="PRK11570.1"/>
    <property type="match status" value="1"/>
</dbReference>
<evidence type="ECO:0000256" key="2">
    <source>
        <dbReference type="ARBA" id="ARBA00006577"/>
    </source>
</evidence>
<keyword evidence="3 5" id="KW-0697">Rotamase</keyword>
<dbReference type="Pfam" id="PF00254">
    <property type="entry name" value="FKBP_C"/>
    <property type="match status" value="1"/>
</dbReference>
<dbReference type="Pfam" id="PF01346">
    <property type="entry name" value="FKBP_N"/>
    <property type="match status" value="1"/>
</dbReference>
<dbReference type="EC" id="5.2.1.8" evidence="6"/>
<name>A0A1H6JYZ3_9GAMM</name>
<dbReference type="GO" id="GO:0006457">
    <property type="term" value="P:protein folding"/>
    <property type="evidence" value="ECO:0007669"/>
    <property type="project" value="InterPro"/>
</dbReference>
<dbReference type="PROSITE" id="PS51257">
    <property type="entry name" value="PROKAR_LIPOPROTEIN"/>
    <property type="match status" value="1"/>
</dbReference>
<proteinExistence type="inferred from homology"/>
<dbReference type="GO" id="GO:0003755">
    <property type="term" value="F:peptidyl-prolyl cis-trans isomerase activity"/>
    <property type="evidence" value="ECO:0007669"/>
    <property type="project" value="UniProtKB-UniRule"/>
</dbReference>
<evidence type="ECO:0000256" key="5">
    <source>
        <dbReference type="PROSITE-ProRule" id="PRU00277"/>
    </source>
</evidence>
<dbReference type="InterPro" id="IPR046357">
    <property type="entry name" value="PPIase_dom_sf"/>
</dbReference>
<comment type="similarity">
    <text evidence="2 6">Belongs to the FKBP-type PPIase family.</text>
</comment>
<dbReference type="PROSITE" id="PS50059">
    <property type="entry name" value="FKBP_PPIASE"/>
    <property type="match status" value="1"/>
</dbReference>
<comment type="catalytic activity">
    <reaction evidence="1 5 6">
        <text>[protein]-peptidylproline (omega=180) = [protein]-peptidylproline (omega=0)</text>
        <dbReference type="Rhea" id="RHEA:16237"/>
        <dbReference type="Rhea" id="RHEA-COMP:10747"/>
        <dbReference type="Rhea" id="RHEA-COMP:10748"/>
        <dbReference type="ChEBI" id="CHEBI:83833"/>
        <dbReference type="ChEBI" id="CHEBI:83834"/>
        <dbReference type="EC" id="5.2.1.8"/>
    </reaction>
</comment>
<feature type="domain" description="PPIase FKBP-type" evidence="7">
    <location>
        <begin position="154"/>
        <end position="239"/>
    </location>
</feature>